<keyword evidence="3" id="KW-0029">Amino-acid transport</keyword>
<evidence type="ECO:0000256" key="2">
    <source>
        <dbReference type="ARBA" id="ARBA00022729"/>
    </source>
</evidence>
<dbReference type="InterPro" id="IPR028081">
    <property type="entry name" value="Leu-bd"/>
</dbReference>
<evidence type="ECO:0000313" key="6">
    <source>
        <dbReference type="Proteomes" id="UP000182284"/>
    </source>
</evidence>
<evidence type="ECO:0000256" key="1">
    <source>
        <dbReference type="ARBA" id="ARBA00010062"/>
    </source>
</evidence>
<evidence type="ECO:0000313" key="5">
    <source>
        <dbReference type="EMBL" id="SDF48228.1"/>
    </source>
</evidence>
<keyword evidence="2" id="KW-0732">Signal</keyword>
<organism evidence="5 6">
    <name type="scientific">Celeribacter baekdonensis</name>
    <dbReference type="NCBI Taxonomy" id="875171"/>
    <lineage>
        <taxon>Bacteria</taxon>
        <taxon>Pseudomonadati</taxon>
        <taxon>Pseudomonadota</taxon>
        <taxon>Alphaproteobacteria</taxon>
        <taxon>Rhodobacterales</taxon>
        <taxon>Roseobacteraceae</taxon>
        <taxon>Celeribacter</taxon>
    </lineage>
</organism>
<comment type="similarity">
    <text evidence="1">Belongs to the leucine-binding protein family.</text>
</comment>
<dbReference type="PANTHER" id="PTHR30483">
    <property type="entry name" value="LEUCINE-SPECIFIC-BINDING PROTEIN"/>
    <property type="match status" value="1"/>
</dbReference>
<proteinExistence type="inferred from homology"/>
<dbReference type="SUPFAM" id="SSF53822">
    <property type="entry name" value="Periplasmic binding protein-like I"/>
    <property type="match status" value="1"/>
</dbReference>
<dbReference type="Gene3D" id="3.40.50.2300">
    <property type="match status" value="2"/>
</dbReference>
<evidence type="ECO:0000256" key="3">
    <source>
        <dbReference type="ARBA" id="ARBA00022970"/>
    </source>
</evidence>
<evidence type="ECO:0000259" key="4">
    <source>
        <dbReference type="Pfam" id="PF13458"/>
    </source>
</evidence>
<dbReference type="EMBL" id="FNBL01000004">
    <property type="protein sequence ID" value="SDF48228.1"/>
    <property type="molecule type" value="Genomic_DNA"/>
</dbReference>
<dbReference type="GO" id="GO:0006865">
    <property type="term" value="P:amino acid transport"/>
    <property type="evidence" value="ECO:0007669"/>
    <property type="project" value="UniProtKB-KW"/>
</dbReference>
<protein>
    <submittedName>
        <fullName evidence="5">Amino acid/amide ABC transporter substrate-binding protein, HAAT family (TC 3.A.1.4.-)</fullName>
    </submittedName>
</protein>
<dbReference type="OrthoDB" id="9791590at2"/>
<reference evidence="5 6" key="1">
    <citation type="submission" date="2016-10" db="EMBL/GenBank/DDBJ databases">
        <authorList>
            <person name="de Groot N.N."/>
        </authorList>
    </citation>
    <scope>NUCLEOTIDE SEQUENCE [LARGE SCALE GENOMIC DNA]</scope>
    <source>
        <strain evidence="5 6">DSM 27375</strain>
    </source>
</reference>
<dbReference type="InterPro" id="IPR051010">
    <property type="entry name" value="BCAA_transport"/>
</dbReference>
<keyword evidence="3" id="KW-0813">Transport</keyword>
<gene>
    <name evidence="5" type="ORF">SAMN04488117_104278</name>
</gene>
<dbReference type="InterPro" id="IPR028082">
    <property type="entry name" value="Peripla_BP_I"/>
</dbReference>
<dbReference type="Pfam" id="PF13458">
    <property type="entry name" value="Peripla_BP_6"/>
    <property type="match status" value="1"/>
</dbReference>
<name>A0A1G7LFH7_9RHOB</name>
<accession>A0A1G7LFH7</accession>
<sequence>MSIPSLSQRLLVTGSLPKLRGQTRAPLRIGFLIPMSGDEQAWGLPGYEGCKIWVDWINTHGGLMVGGRRHKIEMRVQDSAIGPDQTLAAARDMVEKDQIPLIVTLGGNDVAQAIDYLMSRKVLVATLLPSDLSPDRPYLIAPAEVHPLFNVAGIEWLARTQPQATRVAVCSQTDLMGLPSLAVYRAGFEAAKREIVKDIQYSADTKDALGIVKAMMAEAPDILCWCSSPPPMVKALTEAAYKLGFEGHILSCTGDNYNRLIARTSAVFMERFVFQFPDFDDPKLADNAFFFRQPKAFFDTYCSRFPGAWGAVSWEYASILDLWHNAVELADSTNSVSVLAAMKRGRQMSHVFGPARWWGDEIFGIDNALVGDWPVVTIRDGKARIEDFVSVLDWLEHNGPRLKRHMEELGQLWDQRLAPDRSAKATSQ</sequence>
<dbReference type="RefSeq" id="WP_074644304.1">
    <property type="nucleotide sequence ID" value="NZ_FNBL01000004.1"/>
</dbReference>
<feature type="domain" description="Leucine-binding protein" evidence="4">
    <location>
        <begin position="26"/>
        <end position="381"/>
    </location>
</feature>
<dbReference type="Proteomes" id="UP000182284">
    <property type="component" value="Unassembled WGS sequence"/>
</dbReference>
<dbReference type="PANTHER" id="PTHR30483:SF6">
    <property type="entry name" value="PERIPLASMIC BINDING PROTEIN OF ABC TRANSPORTER FOR NATURAL AMINO ACIDS"/>
    <property type="match status" value="1"/>
</dbReference>
<dbReference type="AlphaFoldDB" id="A0A1G7LFH7"/>